<accession>A0ACB9RPY9</accession>
<proteinExistence type="predicted"/>
<comment type="caution">
    <text evidence="1">The sequence shown here is derived from an EMBL/GenBank/DDBJ whole genome shotgun (WGS) entry which is preliminary data.</text>
</comment>
<protein>
    <submittedName>
        <fullName evidence="1">Uncharacterized protein</fullName>
    </submittedName>
</protein>
<sequence>MFKSVPSGYYPKQLVTQTLENSEELRAYSSTRSGECNPEFCNGSDRSVRAKSKAADHSFCNRRLPPCLPLFLPCQDDHRSGSATVTVFEERRRGNQRKISVYKRGNEFEGDKKDNISCLSLSTEGKKILNDLFIRYPPGDGVETEAIEKRGVSNREKRKMGIQDEFFLKPSTSQTEIKQKVESLSSRLAREADLRQITEKRSKLPITSFKDTITSAVNSHQVVLISGETGCGKTTQVPQCLLDTMWAVGKVCKIVCTQPRRISAISVAERISSGRGENVGGDVGYKIWLESKGGKHSSVLLCTNGILLKVLVSNNPSGSKEGLKNQKAGGSSL</sequence>
<evidence type="ECO:0000313" key="1">
    <source>
        <dbReference type="EMBL" id="KAI4381211.1"/>
    </source>
</evidence>
<gene>
    <name evidence="1" type="ORF">MLD38_007307</name>
</gene>
<dbReference type="EMBL" id="CM042882">
    <property type="protein sequence ID" value="KAI4381211.1"/>
    <property type="molecule type" value="Genomic_DNA"/>
</dbReference>
<reference evidence="2" key="1">
    <citation type="journal article" date="2023" name="Front. Plant Sci.">
        <title>Chromosomal-level genome assembly of Melastoma candidum provides insights into trichome evolution.</title>
        <authorList>
            <person name="Zhong Y."/>
            <person name="Wu W."/>
            <person name="Sun C."/>
            <person name="Zou P."/>
            <person name="Liu Y."/>
            <person name="Dai S."/>
            <person name="Zhou R."/>
        </authorList>
    </citation>
    <scope>NUCLEOTIDE SEQUENCE [LARGE SCALE GENOMIC DNA]</scope>
</reference>
<evidence type="ECO:0000313" key="2">
    <source>
        <dbReference type="Proteomes" id="UP001057402"/>
    </source>
</evidence>
<name>A0ACB9RPY9_9MYRT</name>
<keyword evidence="2" id="KW-1185">Reference proteome</keyword>
<organism evidence="1 2">
    <name type="scientific">Melastoma candidum</name>
    <dbReference type="NCBI Taxonomy" id="119954"/>
    <lineage>
        <taxon>Eukaryota</taxon>
        <taxon>Viridiplantae</taxon>
        <taxon>Streptophyta</taxon>
        <taxon>Embryophyta</taxon>
        <taxon>Tracheophyta</taxon>
        <taxon>Spermatophyta</taxon>
        <taxon>Magnoliopsida</taxon>
        <taxon>eudicotyledons</taxon>
        <taxon>Gunneridae</taxon>
        <taxon>Pentapetalae</taxon>
        <taxon>rosids</taxon>
        <taxon>malvids</taxon>
        <taxon>Myrtales</taxon>
        <taxon>Melastomataceae</taxon>
        <taxon>Melastomatoideae</taxon>
        <taxon>Melastomateae</taxon>
        <taxon>Melastoma</taxon>
    </lineage>
</organism>
<dbReference type="Proteomes" id="UP001057402">
    <property type="component" value="Chromosome 3"/>
</dbReference>